<sequence>MALSTPPRERVRRKPPRSSRVRLAIAAGVVALVPAVAFLIAFGTDDGDSRARPYLEFKACLLTDAEGLLGKDAAPVWQGMQRASLETRAKVQYLAVTGPQTVAGAGAFVGSLVGLRCDLVVAPAGLPADAVGERAEAYPGTRFLVVGGSAEGANVSRVAGNDVPGEVARVVAEAVSEAEG</sequence>
<dbReference type="EMBL" id="RJKE01000001">
    <property type="protein sequence ID" value="ROO88265.1"/>
    <property type="molecule type" value="Genomic_DNA"/>
</dbReference>
<evidence type="ECO:0000313" key="2">
    <source>
        <dbReference type="EMBL" id="ROO88265.1"/>
    </source>
</evidence>
<comment type="caution">
    <text evidence="2">The sequence shown here is derived from an EMBL/GenBank/DDBJ whole genome shotgun (WGS) entry which is preliminary data.</text>
</comment>
<keyword evidence="3" id="KW-1185">Reference proteome</keyword>
<keyword evidence="1" id="KW-0812">Transmembrane</keyword>
<feature type="transmembrane region" description="Helical" evidence="1">
    <location>
        <begin position="21"/>
        <end position="42"/>
    </location>
</feature>
<evidence type="ECO:0000256" key="1">
    <source>
        <dbReference type="SAM" id="Phobius"/>
    </source>
</evidence>
<evidence type="ECO:0008006" key="4">
    <source>
        <dbReference type="Google" id="ProtNLM"/>
    </source>
</evidence>
<keyword evidence="1" id="KW-1133">Transmembrane helix</keyword>
<organism evidence="2 3">
    <name type="scientific">Actinocorallia herbida</name>
    <dbReference type="NCBI Taxonomy" id="58109"/>
    <lineage>
        <taxon>Bacteria</taxon>
        <taxon>Bacillati</taxon>
        <taxon>Actinomycetota</taxon>
        <taxon>Actinomycetes</taxon>
        <taxon>Streptosporangiales</taxon>
        <taxon>Thermomonosporaceae</taxon>
        <taxon>Actinocorallia</taxon>
    </lineage>
</organism>
<protein>
    <recommendedName>
        <fullName evidence="4">BMP family ABC transporter substrate-binding protein</fullName>
    </recommendedName>
</protein>
<evidence type="ECO:0000313" key="3">
    <source>
        <dbReference type="Proteomes" id="UP000272400"/>
    </source>
</evidence>
<reference evidence="2 3" key="1">
    <citation type="submission" date="2018-11" db="EMBL/GenBank/DDBJ databases">
        <title>Sequencing the genomes of 1000 actinobacteria strains.</title>
        <authorList>
            <person name="Klenk H.-P."/>
        </authorList>
    </citation>
    <scope>NUCLEOTIDE SEQUENCE [LARGE SCALE GENOMIC DNA]</scope>
    <source>
        <strain evidence="2 3">DSM 44254</strain>
    </source>
</reference>
<keyword evidence="1" id="KW-0472">Membrane</keyword>
<accession>A0A3N1D421</accession>
<dbReference type="Gene3D" id="3.40.50.2300">
    <property type="match status" value="1"/>
</dbReference>
<proteinExistence type="predicted"/>
<dbReference type="Proteomes" id="UP000272400">
    <property type="component" value="Unassembled WGS sequence"/>
</dbReference>
<name>A0A3N1D421_9ACTN</name>
<dbReference type="AlphaFoldDB" id="A0A3N1D421"/>
<gene>
    <name evidence="2" type="ORF">EDD29_5928</name>
</gene>